<feature type="binding site" evidence="9">
    <location>
        <position position="203"/>
    </location>
    <ligand>
        <name>NAD(+)</name>
        <dbReference type="ChEBI" id="CHEBI:57540"/>
    </ligand>
</feature>
<dbReference type="FunFam" id="3.40.50.720:FF:000049">
    <property type="entry name" value="Alanine dehydrogenase"/>
    <property type="match status" value="1"/>
</dbReference>
<dbReference type="EMBL" id="QZAA01000161">
    <property type="protein sequence ID" value="RQD75354.1"/>
    <property type="molecule type" value="Genomic_DNA"/>
</dbReference>
<dbReference type="AlphaFoldDB" id="A0A424YDB8"/>
<feature type="domain" description="Alanine dehydrogenase/pyridine nucleotide transhydrogenase N-terminal" evidence="12">
    <location>
        <begin position="4"/>
        <end position="137"/>
    </location>
</feature>
<accession>A0A424YDB8</accession>
<evidence type="ECO:0000256" key="8">
    <source>
        <dbReference type="PIRSR" id="PIRSR000183-2"/>
    </source>
</evidence>
<organism evidence="13 14">
    <name type="scientific">Candidatus Syntrophonatronum acetioxidans</name>
    <dbReference type="NCBI Taxonomy" id="1795816"/>
    <lineage>
        <taxon>Bacteria</taxon>
        <taxon>Bacillati</taxon>
        <taxon>Bacillota</taxon>
        <taxon>Clostridia</taxon>
        <taxon>Eubacteriales</taxon>
        <taxon>Syntrophomonadaceae</taxon>
        <taxon>Candidatus Syntrophonatronum</taxon>
    </lineage>
</organism>
<dbReference type="InterPro" id="IPR036291">
    <property type="entry name" value="NAD(P)-bd_dom_sf"/>
</dbReference>
<keyword evidence="4 6" id="KW-0560">Oxidoreductase</keyword>
<evidence type="ECO:0000256" key="1">
    <source>
        <dbReference type="ARBA" id="ARBA00005206"/>
    </source>
</evidence>
<feature type="binding site" evidence="9">
    <location>
        <position position="134"/>
    </location>
    <ligand>
        <name>NAD(+)</name>
        <dbReference type="ChEBI" id="CHEBI:57540"/>
    </ligand>
</feature>
<dbReference type="UniPathway" id="UPA00527">
    <property type="reaction ID" value="UER00585"/>
</dbReference>
<dbReference type="SUPFAM" id="SSF52283">
    <property type="entry name" value="Formate/glycerate dehydrogenase catalytic domain-like"/>
    <property type="match status" value="1"/>
</dbReference>
<name>A0A424YDB8_9FIRM</name>
<dbReference type="InterPro" id="IPR008143">
    <property type="entry name" value="Ala_DH/PNT_CS2"/>
</dbReference>
<dbReference type="Proteomes" id="UP000285138">
    <property type="component" value="Unassembled WGS sequence"/>
</dbReference>
<evidence type="ECO:0000259" key="11">
    <source>
        <dbReference type="SMART" id="SM01002"/>
    </source>
</evidence>
<comment type="pathway">
    <text evidence="1">Amino-acid degradation; L-alanine degradation via dehydrogenase pathway; NH(3) and pyruvate from L-alanine: step 1/1.</text>
</comment>
<evidence type="ECO:0000256" key="2">
    <source>
        <dbReference type="ARBA" id="ARBA00005689"/>
    </source>
</evidence>
<protein>
    <recommendedName>
        <fullName evidence="3 6">Alanine dehydrogenase</fullName>
        <ecNumber evidence="3 6">1.4.1.1</ecNumber>
    </recommendedName>
</protein>
<dbReference type="SUPFAM" id="SSF51735">
    <property type="entry name" value="NAD(P)-binding Rossmann-fold domains"/>
    <property type="match status" value="1"/>
</dbReference>
<dbReference type="CDD" id="cd05305">
    <property type="entry name" value="L-AlaDH"/>
    <property type="match status" value="1"/>
</dbReference>
<feature type="binding site" evidence="9">
    <location>
        <position position="220"/>
    </location>
    <ligand>
        <name>NAD(+)</name>
        <dbReference type="ChEBI" id="CHEBI:57540"/>
    </ligand>
</feature>
<evidence type="ECO:0000256" key="10">
    <source>
        <dbReference type="PIRSR" id="PIRSR000183-4"/>
    </source>
</evidence>
<evidence type="ECO:0000259" key="12">
    <source>
        <dbReference type="SMART" id="SM01003"/>
    </source>
</evidence>
<comment type="similarity">
    <text evidence="2 6">Belongs to the AlaDH/PNT family.</text>
</comment>
<dbReference type="PROSITE" id="PS00837">
    <property type="entry name" value="ALADH_PNT_2"/>
    <property type="match status" value="1"/>
</dbReference>
<evidence type="ECO:0000256" key="9">
    <source>
        <dbReference type="PIRSR" id="PIRSR000183-3"/>
    </source>
</evidence>
<evidence type="ECO:0000313" key="14">
    <source>
        <dbReference type="Proteomes" id="UP000285138"/>
    </source>
</evidence>
<feature type="active site" description="Proton donor/acceptor" evidence="7">
    <location>
        <position position="96"/>
    </location>
</feature>
<feature type="domain" description="Alanine dehydrogenase/pyridine nucleotide transhydrogenase NAD(H)-binding" evidence="11">
    <location>
        <begin position="149"/>
        <end position="298"/>
    </location>
</feature>
<dbReference type="NCBIfam" id="TIGR00518">
    <property type="entry name" value="alaDH"/>
    <property type="match status" value="1"/>
</dbReference>
<dbReference type="Pfam" id="PF01262">
    <property type="entry name" value="AlaDh_PNT_C"/>
    <property type="match status" value="1"/>
</dbReference>
<dbReference type="Gene3D" id="3.40.50.720">
    <property type="entry name" value="NAD(P)-binding Rossmann-like Domain"/>
    <property type="match status" value="2"/>
</dbReference>
<dbReference type="SMART" id="SM01002">
    <property type="entry name" value="AlaDh_PNT_C"/>
    <property type="match status" value="1"/>
</dbReference>
<sequence>MIVGIPKEIKDKEKRVAIIPAGVELLVESGHKVLIEKGAGEGSGISDDDFREEGAHIVDSGQAVYREADLILKVKEPLPEEYPYLKEEQIIFTYLHLAAEPELARVLVEKKVVAMAYETVQLEDGSLPLLDPMSKVAGRMAVQIGAHYLEHIQGGSGVLLGGVPGVPPSRVVIIGGGVVGTNAARIANGIGAQVTILDINPTRLRELDDLFYGQVTTCFSNKYNLKKIVPQADLLIGAVLIPGGKAPVLVNEEMVKGMKPGSVIVDVSIDQGGIVETINRCTSLSNPIYVENGVIHYAVSNIPGSVPRTSTFALTNTTLPFISLVANHGYREAIRIKKCLAMGINVIKGKVVCSPVAKAVGLPYTPLREVLDL</sequence>
<gene>
    <name evidence="13" type="primary">ald</name>
    <name evidence="13" type="ORF">D5R97_06210</name>
</gene>
<dbReference type="InterPro" id="IPR007698">
    <property type="entry name" value="AlaDH/PNT_NAD(H)-bd"/>
</dbReference>
<dbReference type="PANTHER" id="PTHR42795:SF1">
    <property type="entry name" value="ALANINE DEHYDROGENASE"/>
    <property type="match status" value="1"/>
</dbReference>
<evidence type="ECO:0000256" key="7">
    <source>
        <dbReference type="PIRSR" id="PIRSR000183-1"/>
    </source>
</evidence>
<dbReference type="GO" id="GO:0000286">
    <property type="term" value="F:alanine dehydrogenase activity"/>
    <property type="evidence" value="ECO:0007669"/>
    <property type="project" value="UniProtKB-UniRule"/>
</dbReference>
<dbReference type="Pfam" id="PF05222">
    <property type="entry name" value="AlaDh_PNT_N"/>
    <property type="match status" value="1"/>
</dbReference>
<comment type="caution">
    <text evidence="13">The sequence shown here is derived from an EMBL/GenBank/DDBJ whole genome shotgun (WGS) entry which is preliminary data.</text>
</comment>
<evidence type="ECO:0000256" key="5">
    <source>
        <dbReference type="ARBA" id="ARBA00023027"/>
    </source>
</evidence>
<dbReference type="GO" id="GO:0005886">
    <property type="term" value="C:plasma membrane"/>
    <property type="evidence" value="ECO:0007669"/>
    <property type="project" value="TreeGrafter"/>
</dbReference>
<evidence type="ECO:0000256" key="6">
    <source>
        <dbReference type="PIRNR" id="PIRNR000183"/>
    </source>
</evidence>
<keyword evidence="9" id="KW-0547">Nucleotide-binding</keyword>
<keyword evidence="5 6" id="KW-0520">NAD</keyword>
<feature type="binding site" evidence="10">
    <location>
        <position position="328"/>
    </location>
    <ligand>
        <name>Mg(2+)</name>
        <dbReference type="ChEBI" id="CHEBI:18420"/>
    </ligand>
</feature>
<feature type="binding site" evidence="9">
    <location>
        <position position="280"/>
    </location>
    <ligand>
        <name>NAD(+)</name>
        <dbReference type="ChEBI" id="CHEBI:57540"/>
    </ligand>
</feature>
<feature type="binding site" evidence="9">
    <location>
        <begin position="239"/>
        <end position="240"/>
    </location>
    <ligand>
        <name>NAD(+)</name>
        <dbReference type="ChEBI" id="CHEBI:57540"/>
    </ligand>
</feature>
<reference evidence="13 14" key="1">
    <citation type="submission" date="2018-08" db="EMBL/GenBank/DDBJ databases">
        <title>The metabolism and importance of syntrophic acetate oxidation coupled to methane or sulfide production in haloalkaline environments.</title>
        <authorList>
            <person name="Timmers P.H.A."/>
            <person name="Vavourakis C.D."/>
            <person name="Sorokin D.Y."/>
            <person name="Sinninghe Damste J.S."/>
            <person name="Muyzer G."/>
            <person name="Stams A.J.M."/>
            <person name="Plugge C.M."/>
        </authorList>
    </citation>
    <scope>NUCLEOTIDE SEQUENCE [LARGE SCALE GENOMIC DNA]</scope>
    <source>
        <strain evidence="13">MSAO_Bac1</strain>
    </source>
</reference>
<feature type="binding site" evidence="8">
    <location>
        <position position="75"/>
    </location>
    <ligand>
        <name>substrate</name>
    </ligand>
</feature>
<dbReference type="SMART" id="SM01003">
    <property type="entry name" value="AlaDh_PNT_N"/>
    <property type="match status" value="1"/>
</dbReference>
<feature type="binding site" evidence="9">
    <location>
        <begin position="267"/>
        <end position="270"/>
    </location>
    <ligand>
        <name>NAD(+)</name>
        <dbReference type="ChEBI" id="CHEBI:57540"/>
    </ligand>
</feature>
<dbReference type="InterPro" id="IPR007886">
    <property type="entry name" value="AlaDH/PNT_N"/>
</dbReference>
<feature type="binding site" evidence="8">
    <location>
        <position position="15"/>
    </location>
    <ligand>
        <name>substrate</name>
    </ligand>
</feature>
<feature type="binding site" evidence="9">
    <location>
        <position position="198"/>
    </location>
    <ligand>
        <name>NAD(+)</name>
        <dbReference type="ChEBI" id="CHEBI:57540"/>
    </ligand>
</feature>
<dbReference type="GO" id="GO:0042853">
    <property type="term" value="P:L-alanine catabolic process"/>
    <property type="evidence" value="ECO:0007669"/>
    <property type="project" value="UniProtKB-UniPathway"/>
</dbReference>
<feature type="active site" description="Proton donor/acceptor" evidence="7">
    <location>
        <position position="270"/>
    </location>
</feature>
<evidence type="ECO:0000256" key="3">
    <source>
        <dbReference type="ARBA" id="ARBA00012897"/>
    </source>
</evidence>
<proteinExistence type="inferred from homology"/>
<dbReference type="PANTHER" id="PTHR42795">
    <property type="entry name" value="ALANINE DEHYDROGENASE"/>
    <property type="match status" value="1"/>
</dbReference>
<evidence type="ECO:0000313" key="13">
    <source>
        <dbReference type="EMBL" id="RQD75354.1"/>
    </source>
</evidence>
<dbReference type="PIRSF" id="PIRSF000183">
    <property type="entry name" value="Alanine_dh"/>
    <property type="match status" value="1"/>
</dbReference>
<dbReference type="EC" id="1.4.1.1" evidence="3 6"/>
<evidence type="ECO:0000256" key="4">
    <source>
        <dbReference type="ARBA" id="ARBA00023002"/>
    </source>
</evidence>
<comment type="catalytic activity">
    <reaction evidence="6">
        <text>L-alanine + NAD(+) + H2O = pyruvate + NH4(+) + NADH + H(+)</text>
        <dbReference type="Rhea" id="RHEA:18405"/>
        <dbReference type="ChEBI" id="CHEBI:15361"/>
        <dbReference type="ChEBI" id="CHEBI:15377"/>
        <dbReference type="ChEBI" id="CHEBI:15378"/>
        <dbReference type="ChEBI" id="CHEBI:28938"/>
        <dbReference type="ChEBI" id="CHEBI:57540"/>
        <dbReference type="ChEBI" id="CHEBI:57945"/>
        <dbReference type="ChEBI" id="CHEBI:57972"/>
        <dbReference type="EC" id="1.4.1.1"/>
    </reaction>
</comment>
<dbReference type="InterPro" id="IPR008141">
    <property type="entry name" value="Ala_DH"/>
</dbReference>
<dbReference type="GO" id="GO:0000166">
    <property type="term" value="F:nucleotide binding"/>
    <property type="evidence" value="ECO:0007669"/>
    <property type="project" value="UniProtKB-KW"/>
</dbReference>